<keyword evidence="3" id="KW-1185">Reference proteome</keyword>
<comment type="caution">
    <text evidence="2">The sequence shown here is derived from an EMBL/GenBank/DDBJ whole genome shotgun (WGS) entry which is preliminary data.</text>
</comment>
<evidence type="ECO:0000313" key="2">
    <source>
        <dbReference type="EMBL" id="TWW55444.1"/>
    </source>
</evidence>
<name>A0A5C6MJR3_9TELE</name>
<reference evidence="2 3" key="1">
    <citation type="submission" date="2019-04" db="EMBL/GenBank/DDBJ databases">
        <title>Chromosome genome assembly for Takifugu flavidus.</title>
        <authorList>
            <person name="Xiao S."/>
        </authorList>
    </citation>
    <scope>NUCLEOTIDE SEQUENCE [LARGE SCALE GENOMIC DNA]</scope>
    <source>
        <strain evidence="2">HTHZ2018</strain>
        <tissue evidence="2">Muscle</tissue>
    </source>
</reference>
<organism evidence="2 3">
    <name type="scientific">Takifugu flavidus</name>
    <name type="common">sansaifugu</name>
    <dbReference type="NCBI Taxonomy" id="433684"/>
    <lineage>
        <taxon>Eukaryota</taxon>
        <taxon>Metazoa</taxon>
        <taxon>Chordata</taxon>
        <taxon>Craniata</taxon>
        <taxon>Vertebrata</taxon>
        <taxon>Euteleostomi</taxon>
        <taxon>Actinopterygii</taxon>
        <taxon>Neopterygii</taxon>
        <taxon>Teleostei</taxon>
        <taxon>Neoteleostei</taxon>
        <taxon>Acanthomorphata</taxon>
        <taxon>Eupercaria</taxon>
        <taxon>Tetraodontiformes</taxon>
        <taxon>Tetradontoidea</taxon>
        <taxon>Tetraodontidae</taxon>
        <taxon>Takifugu</taxon>
    </lineage>
</organism>
<proteinExistence type="predicted"/>
<accession>A0A5C6MJR3</accession>
<dbReference type="AlphaFoldDB" id="A0A5C6MJR3"/>
<evidence type="ECO:0000256" key="1">
    <source>
        <dbReference type="SAM" id="Coils"/>
    </source>
</evidence>
<feature type="coiled-coil region" evidence="1">
    <location>
        <begin position="19"/>
        <end position="53"/>
    </location>
</feature>
<gene>
    <name evidence="2" type="ORF">D4764_09G0004930</name>
</gene>
<evidence type="ECO:0000313" key="3">
    <source>
        <dbReference type="Proteomes" id="UP000324091"/>
    </source>
</evidence>
<dbReference type="Proteomes" id="UP000324091">
    <property type="component" value="Chromosome 9"/>
</dbReference>
<sequence length="230" mass="27321">MLEQGDIELLTAAKSGNQLSSTEAQLDDSTRKCAAVEEQLQELQESHRREVMQMTEHFKKHISEHEQRCLQEISRAEESSRNQLLEQHKRFKEELSKKDEQIKLQLSRNEDFFREKLSDEATDFNQKPSHHEQAVMKQLSGIQGTLKTMMAELCHQWEVRAQQWSQHQQQLEQMWREEKARRQLDETTKLQIQDVQEEVLQLKELMDKKSNKNSFWRKLSSIFRGKKGSN</sequence>
<dbReference type="EMBL" id="RHFK02000022">
    <property type="protein sequence ID" value="TWW55444.1"/>
    <property type="molecule type" value="Genomic_DNA"/>
</dbReference>
<keyword evidence="1" id="KW-0175">Coiled coil</keyword>
<protein>
    <submittedName>
        <fullName evidence="2">Uncharacterized protein</fullName>
    </submittedName>
</protein>